<evidence type="ECO:0000256" key="1">
    <source>
        <dbReference type="ARBA" id="ARBA00022490"/>
    </source>
</evidence>
<dbReference type="OrthoDB" id="9768127at2"/>
<sequence>MAKNDLGIDLGTANFIVYQQGKGIVLNEPSVVAIERKTGKILAIGTEAKEMFGKTPEDKVLAVKPMRDGVIADYTIIAEVLKYFMKKLNKGLFFKCNMVIGIPTKTTSVEQRAVYDAALKAGAKRVHIVLEPTAAAIGIGLDVMKPMGNMIVDIGGGTTDIAVISMGGIVVGDSIKLAGNALDDAIVKGVRRNFGLLIGDTTAEEIKIKIGKVHPDVEDLELEVKGRDAVTGLPRTEVINSTDVYKMIRPVVDNIISRIKLVLEKTPPELSADIVEHGIVLTGGGALLRGIDKAIEEDIGVPCRIADEPLLCVAKGTGKLLEDEELLKHVAVTYEK</sequence>
<dbReference type="Gene3D" id="3.30.420.40">
    <property type="match status" value="3"/>
</dbReference>
<reference evidence="8" key="2">
    <citation type="journal article" date="2020" name="mSystems">
        <title>Genome- and Community-Level Interaction Insights into Carbon Utilization and Element Cycling Functions of Hydrothermarchaeota in Hydrothermal Sediment.</title>
        <authorList>
            <person name="Zhou Z."/>
            <person name="Liu Y."/>
            <person name="Xu W."/>
            <person name="Pan J."/>
            <person name="Luo Z.H."/>
            <person name="Li M."/>
        </authorList>
    </citation>
    <scope>NUCLEOTIDE SEQUENCE [LARGE SCALE GENOMIC DNA]</scope>
    <source>
        <strain evidence="8">SpSt-640</strain>
    </source>
</reference>
<comment type="subunit">
    <text evidence="6">Forms polymers.</text>
</comment>
<feature type="binding site" evidence="6">
    <location>
        <begin position="204"/>
        <end position="207"/>
    </location>
    <ligand>
        <name>ATP</name>
        <dbReference type="ChEBI" id="CHEBI:30616"/>
    </ligand>
</feature>
<proteinExistence type="inferred from homology"/>
<reference evidence="7 9" key="1">
    <citation type="submission" date="2014-08" db="EMBL/GenBank/DDBJ databases">
        <title>Fervidobacterium pennivorans DYC genome.</title>
        <authorList>
            <person name="Wushke S."/>
        </authorList>
    </citation>
    <scope>NUCLEOTIDE SEQUENCE [LARGE SCALE GENOMIC DNA]</scope>
    <source>
        <strain evidence="7 9">DYC</strain>
    </source>
</reference>
<dbReference type="PRINTS" id="PR01652">
    <property type="entry name" value="SHAPEPROTEIN"/>
</dbReference>
<dbReference type="PANTHER" id="PTHR42749:SF1">
    <property type="entry name" value="CELL SHAPE-DETERMINING PROTEIN MREB"/>
    <property type="match status" value="1"/>
</dbReference>
<dbReference type="NCBIfam" id="TIGR00904">
    <property type="entry name" value="mreB"/>
    <property type="match status" value="1"/>
</dbReference>
<evidence type="ECO:0000256" key="3">
    <source>
        <dbReference type="ARBA" id="ARBA00022840"/>
    </source>
</evidence>
<evidence type="ECO:0000256" key="4">
    <source>
        <dbReference type="ARBA" id="ARBA00022960"/>
    </source>
</evidence>
<keyword evidence="2 6" id="KW-0547">Nucleotide-binding</keyword>
<accession>A0A172T541</accession>
<dbReference type="GO" id="GO:0000902">
    <property type="term" value="P:cell morphogenesis"/>
    <property type="evidence" value="ECO:0007669"/>
    <property type="project" value="InterPro"/>
</dbReference>
<name>A0A172T541_FERPE</name>
<dbReference type="InterPro" id="IPR004753">
    <property type="entry name" value="MreB"/>
</dbReference>
<evidence type="ECO:0000256" key="2">
    <source>
        <dbReference type="ARBA" id="ARBA00022741"/>
    </source>
</evidence>
<keyword evidence="1 6" id="KW-0963">Cytoplasm</keyword>
<feature type="binding site" evidence="6">
    <location>
        <begin position="12"/>
        <end position="14"/>
    </location>
    <ligand>
        <name>ATP</name>
        <dbReference type="ChEBI" id="CHEBI:30616"/>
    </ligand>
</feature>
<dbReference type="SUPFAM" id="SSF53067">
    <property type="entry name" value="Actin-like ATPase domain"/>
    <property type="match status" value="2"/>
</dbReference>
<dbReference type="HAMAP" id="MF_02207">
    <property type="entry name" value="MreB"/>
    <property type="match status" value="1"/>
</dbReference>
<gene>
    <name evidence="6" type="primary">mreB</name>
    <name evidence="8" type="ORF">ENU12_09010</name>
    <name evidence="7" type="ORF">JM64_09370</name>
</gene>
<dbReference type="GO" id="GO:0008360">
    <property type="term" value="P:regulation of cell shape"/>
    <property type="evidence" value="ECO:0007669"/>
    <property type="project" value="UniProtKB-UniRule"/>
</dbReference>
<dbReference type="PATRIC" id="fig|93466.3.peg.1949"/>
<keyword evidence="4 6" id="KW-0133">Cell shape</keyword>
<dbReference type="InterPro" id="IPR043129">
    <property type="entry name" value="ATPase_NBD"/>
</dbReference>
<comment type="function">
    <text evidence="6">Forms membrane-associated dynamic filaments that are essential for cell shape determination. Acts by regulating cell wall synthesis and cell elongation, and thus cell shape. A feedback loop between cell geometry and MreB localization may maintain elongated cell shape by targeting cell wall growth to regions of negative cell wall curvature.</text>
</comment>
<dbReference type="AlphaFoldDB" id="A0A172T541"/>
<dbReference type="CDD" id="cd10225">
    <property type="entry name" value="ASKHA_NBD_MreB-like"/>
    <property type="match status" value="1"/>
</dbReference>
<comment type="similarity">
    <text evidence="5 6">Belongs to the FtsA/MreB family.</text>
</comment>
<evidence type="ECO:0000313" key="7">
    <source>
        <dbReference type="EMBL" id="ANE42101.1"/>
    </source>
</evidence>
<evidence type="ECO:0000313" key="8">
    <source>
        <dbReference type="EMBL" id="HGQ78014.1"/>
    </source>
</evidence>
<feature type="binding site" evidence="6">
    <location>
        <begin position="156"/>
        <end position="158"/>
    </location>
    <ligand>
        <name>ATP</name>
        <dbReference type="ChEBI" id="CHEBI:30616"/>
    </ligand>
</feature>
<keyword evidence="3 6" id="KW-0067">ATP-binding</keyword>
<evidence type="ECO:0000256" key="6">
    <source>
        <dbReference type="HAMAP-Rule" id="MF_02207"/>
    </source>
</evidence>
<dbReference type="Pfam" id="PF06723">
    <property type="entry name" value="MreB_Mbl"/>
    <property type="match status" value="1"/>
</dbReference>
<dbReference type="GO" id="GO:0005737">
    <property type="term" value="C:cytoplasm"/>
    <property type="evidence" value="ECO:0007669"/>
    <property type="project" value="UniProtKB-SubCell"/>
</dbReference>
<evidence type="ECO:0000256" key="5">
    <source>
        <dbReference type="ARBA" id="ARBA00023458"/>
    </source>
</evidence>
<dbReference type="KEGG" id="fng:JM64_09370"/>
<dbReference type="GO" id="GO:0005524">
    <property type="term" value="F:ATP binding"/>
    <property type="evidence" value="ECO:0007669"/>
    <property type="project" value="UniProtKB-KW"/>
</dbReference>
<dbReference type="EMBL" id="CP011393">
    <property type="protein sequence ID" value="ANE42101.1"/>
    <property type="molecule type" value="Genomic_DNA"/>
</dbReference>
<feature type="binding site" evidence="6">
    <location>
        <begin position="284"/>
        <end position="287"/>
    </location>
    <ligand>
        <name>ATP</name>
        <dbReference type="ChEBI" id="CHEBI:30616"/>
    </ligand>
</feature>
<organism evidence="7 9">
    <name type="scientific">Fervidobacterium pennivorans</name>
    <dbReference type="NCBI Taxonomy" id="93466"/>
    <lineage>
        <taxon>Bacteria</taxon>
        <taxon>Thermotogati</taxon>
        <taxon>Thermotogota</taxon>
        <taxon>Thermotogae</taxon>
        <taxon>Thermotogales</taxon>
        <taxon>Fervidobacteriaceae</taxon>
        <taxon>Fervidobacterium</taxon>
    </lineage>
</organism>
<dbReference type="EMBL" id="DTBH01000186">
    <property type="protein sequence ID" value="HGQ78014.1"/>
    <property type="molecule type" value="Genomic_DNA"/>
</dbReference>
<dbReference type="NCBIfam" id="NF010539">
    <property type="entry name" value="PRK13927.1"/>
    <property type="match status" value="1"/>
</dbReference>
<dbReference type="Proteomes" id="UP000077096">
    <property type="component" value="Chromosome"/>
</dbReference>
<evidence type="ECO:0000313" key="9">
    <source>
        <dbReference type="Proteomes" id="UP000077096"/>
    </source>
</evidence>
<protein>
    <recommendedName>
        <fullName evidence="6">Cell shape-determining protein MreB</fullName>
    </recommendedName>
</protein>
<comment type="subcellular location">
    <subcellularLocation>
        <location evidence="6">Cytoplasm</location>
    </subcellularLocation>
    <text evidence="6">Membrane-associated.</text>
</comment>
<dbReference type="PANTHER" id="PTHR42749">
    <property type="entry name" value="CELL SHAPE-DETERMINING PROTEIN MREB"/>
    <property type="match status" value="1"/>
</dbReference>
<dbReference type="InterPro" id="IPR056546">
    <property type="entry name" value="MreB_MamK-like"/>
</dbReference>